<proteinExistence type="predicted"/>
<protein>
    <recommendedName>
        <fullName evidence="3">SnoaL-like domain-containing protein</fullName>
    </recommendedName>
</protein>
<feature type="signal peptide" evidence="2">
    <location>
        <begin position="1"/>
        <end position="25"/>
    </location>
</feature>
<dbReference type="OrthoDB" id="2148716at2759"/>
<sequence length="251" mass="27225">MRSSTAALTLLAATLAAAAPPPAKGGPTPDPYEAIHQASYLLASLLDTKQYSRLGEAMTDDIVYDSRPLGAYGGLSNGLAETTKNIAAAFGDALNEHQVGNALIRFNNREGTSANVSTYLTWTRWDAENLHDITKTFRIFERCDDLFVVDPKDGRWKLKYSLVVNQGPQVEAPYFGRVGKKHDGDKHDGHEHDGDDHDGDKEDGDNDDGDKYDGEQQDGGCDGEQDGDKKDGDKHDGGKHDGDKKDGGCDE</sequence>
<feature type="domain" description="SnoaL-like" evidence="3">
    <location>
        <begin position="32"/>
        <end position="159"/>
    </location>
</feature>
<comment type="caution">
    <text evidence="4">The sequence shown here is derived from an EMBL/GenBank/DDBJ whole genome shotgun (WGS) entry which is preliminary data.</text>
</comment>
<feature type="region of interest" description="Disordered" evidence="1">
    <location>
        <begin position="174"/>
        <end position="251"/>
    </location>
</feature>
<dbReference type="EMBL" id="WIGM01000460">
    <property type="protein sequence ID" value="KAF6824613.1"/>
    <property type="molecule type" value="Genomic_DNA"/>
</dbReference>
<dbReference type="Pfam" id="PF13577">
    <property type="entry name" value="SnoaL_4"/>
    <property type="match status" value="1"/>
</dbReference>
<evidence type="ECO:0000313" key="4">
    <source>
        <dbReference type="EMBL" id="KAF6824613.1"/>
    </source>
</evidence>
<dbReference type="SUPFAM" id="SSF54427">
    <property type="entry name" value="NTF2-like"/>
    <property type="match status" value="1"/>
</dbReference>
<gene>
    <name evidence="4" type="ORF">CMUS01_10165</name>
</gene>
<dbReference type="Gene3D" id="3.10.450.50">
    <property type="match status" value="1"/>
</dbReference>
<feature type="compositionally biased region" description="Basic and acidic residues" evidence="1">
    <location>
        <begin position="181"/>
        <end position="200"/>
    </location>
</feature>
<evidence type="ECO:0000256" key="1">
    <source>
        <dbReference type="SAM" id="MobiDB-lite"/>
    </source>
</evidence>
<dbReference type="AlphaFoldDB" id="A0A8H6N9G7"/>
<evidence type="ECO:0000313" key="5">
    <source>
        <dbReference type="Proteomes" id="UP000639643"/>
    </source>
</evidence>
<accession>A0A8H6N9G7</accession>
<dbReference type="Proteomes" id="UP000639643">
    <property type="component" value="Unassembled WGS sequence"/>
</dbReference>
<feature type="chain" id="PRO_5034998191" description="SnoaL-like domain-containing protein" evidence="2">
    <location>
        <begin position="26"/>
        <end position="251"/>
    </location>
</feature>
<keyword evidence="5" id="KW-1185">Reference proteome</keyword>
<keyword evidence="2" id="KW-0732">Signal</keyword>
<dbReference type="InterPro" id="IPR032710">
    <property type="entry name" value="NTF2-like_dom_sf"/>
</dbReference>
<reference evidence="4" key="1">
    <citation type="journal article" date="2020" name="Phytopathology">
        <title>Genome Sequence Resources of Colletotrichum truncatum, C. plurivorum, C. musicola, and C. sojae: Four Species Pathogenic to Soybean (Glycine max).</title>
        <authorList>
            <person name="Rogerio F."/>
            <person name="Boufleur T.R."/>
            <person name="Ciampi-Guillardi M."/>
            <person name="Sukno S.A."/>
            <person name="Thon M.R."/>
            <person name="Massola Junior N.S."/>
            <person name="Baroncelli R."/>
        </authorList>
    </citation>
    <scope>NUCLEOTIDE SEQUENCE</scope>
    <source>
        <strain evidence="4">LFN0074</strain>
    </source>
</reference>
<organism evidence="4 5">
    <name type="scientific">Colletotrichum musicola</name>
    <dbReference type="NCBI Taxonomy" id="2175873"/>
    <lineage>
        <taxon>Eukaryota</taxon>
        <taxon>Fungi</taxon>
        <taxon>Dikarya</taxon>
        <taxon>Ascomycota</taxon>
        <taxon>Pezizomycotina</taxon>
        <taxon>Sordariomycetes</taxon>
        <taxon>Hypocreomycetidae</taxon>
        <taxon>Glomerellales</taxon>
        <taxon>Glomerellaceae</taxon>
        <taxon>Colletotrichum</taxon>
        <taxon>Colletotrichum orchidearum species complex</taxon>
    </lineage>
</organism>
<evidence type="ECO:0000256" key="2">
    <source>
        <dbReference type="SAM" id="SignalP"/>
    </source>
</evidence>
<evidence type="ECO:0000259" key="3">
    <source>
        <dbReference type="Pfam" id="PF13577"/>
    </source>
</evidence>
<dbReference type="InterPro" id="IPR037401">
    <property type="entry name" value="SnoaL-like"/>
</dbReference>
<name>A0A8H6N9G7_9PEZI</name>
<feature type="compositionally biased region" description="Basic and acidic residues" evidence="1">
    <location>
        <begin position="226"/>
        <end position="251"/>
    </location>
</feature>